<dbReference type="EMBL" id="MU266884">
    <property type="protein sequence ID" value="KAH7917976.1"/>
    <property type="molecule type" value="Genomic_DNA"/>
</dbReference>
<gene>
    <name evidence="1" type="ORF">BV22DRAFT_1052053</name>
</gene>
<sequence length="177" mass="19794">MVERDLEDAAKSGDKRLVKHGSEETYAAAECEREDRGGEFDDEARQVGENGLRGVMVRRENIQAETKGTGEKSRNIVQGKRQKEEKGGEGIEINRQALKHPTRRALKQAVEEYSDTRGNECLHTTSTINKAPSHECMNSPLDKANADLHPQGDESINNQVNECQVPHQENYKLLDAP</sequence>
<organism evidence="1 2">
    <name type="scientific">Leucogyrophana mollusca</name>
    <dbReference type="NCBI Taxonomy" id="85980"/>
    <lineage>
        <taxon>Eukaryota</taxon>
        <taxon>Fungi</taxon>
        <taxon>Dikarya</taxon>
        <taxon>Basidiomycota</taxon>
        <taxon>Agaricomycotina</taxon>
        <taxon>Agaricomycetes</taxon>
        <taxon>Agaricomycetidae</taxon>
        <taxon>Boletales</taxon>
        <taxon>Boletales incertae sedis</taxon>
        <taxon>Leucogyrophana</taxon>
    </lineage>
</organism>
<keyword evidence="2" id="KW-1185">Reference proteome</keyword>
<name>A0ACB8AWQ4_9AGAM</name>
<dbReference type="Proteomes" id="UP000790709">
    <property type="component" value="Unassembled WGS sequence"/>
</dbReference>
<evidence type="ECO:0000313" key="2">
    <source>
        <dbReference type="Proteomes" id="UP000790709"/>
    </source>
</evidence>
<proteinExistence type="predicted"/>
<comment type="caution">
    <text evidence="1">The sequence shown here is derived from an EMBL/GenBank/DDBJ whole genome shotgun (WGS) entry which is preliminary data.</text>
</comment>
<protein>
    <submittedName>
        <fullName evidence="1">Uncharacterized protein</fullName>
    </submittedName>
</protein>
<evidence type="ECO:0000313" key="1">
    <source>
        <dbReference type="EMBL" id="KAH7917976.1"/>
    </source>
</evidence>
<reference evidence="1" key="1">
    <citation type="journal article" date="2021" name="New Phytol.">
        <title>Evolutionary innovations through gain and loss of genes in the ectomycorrhizal Boletales.</title>
        <authorList>
            <person name="Wu G."/>
            <person name="Miyauchi S."/>
            <person name="Morin E."/>
            <person name="Kuo A."/>
            <person name="Drula E."/>
            <person name="Varga T."/>
            <person name="Kohler A."/>
            <person name="Feng B."/>
            <person name="Cao Y."/>
            <person name="Lipzen A."/>
            <person name="Daum C."/>
            <person name="Hundley H."/>
            <person name="Pangilinan J."/>
            <person name="Johnson J."/>
            <person name="Barry K."/>
            <person name="LaButti K."/>
            <person name="Ng V."/>
            <person name="Ahrendt S."/>
            <person name="Min B."/>
            <person name="Choi I.G."/>
            <person name="Park H."/>
            <person name="Plett J.M."/>
            <person name="Magnuson J."/>
            <person name="Spatafora J.W."/>
            <person name="Nagy L.G."/>
            <person name="Henrissat B."/>
            <person name="Grigoriev I.V."/>
            <person name="Yang Z.L."/>
            <person name="Xu J."/>
            <person name="Martin F.M."/>
        </authorList>
    </citation>
    <scope>NUCLEOTIDE SEQUENCE</scope>
    <source>
        <strain evidence="1">KUC20120723A-06</strain>
    </source>
</reference>
<accession>A0ACB8AWQ4</accession>